<organism evidence="2 3">
    <name type="scientific">Plantibacter elymi</name>
    <name type="common">nom. nud.</name>
    <dbReference type="NCBI Taxonomy" id="199708"/>
    <lineage>
        <taxon>Bacteria</taxon>
        <taxon>Bacillati</taxon>
        <taxon>Actinomycetota</taxon>
        <taxon>Actinomycetes</taxon>
        <taxon>Micrococcales</taxon>
        <taxon>Microbacteriaceae</taxon>
        <taxon>Plantibacter</taxon>
    </lineage>
</organism>
<accession>A0ABY1RG18</accession>
<protein>
    <recommendedName>
        <fullName evidence="4">EcsC family protein</fullName>
    </recommendedName>
</protein>
<evidence type="ECO:0000313" key="3">
    <source>
        <dbReference type="Proteomes" id="UP000194464"/>
    </source>
</evidence>
<feature type="compositionally biased region" description="Gly residues" evidence="1">
    <location>
        <begin position="282"/>
        <end position="298"/>
    </location>
</feature>
<name>A0ABY1RG18_9MICO</name>
<dbReference type="EMBL" id="FXWJ01000002">
    <property type="protein sequence ID" value="SMQ67499.1"/>
    <property type="molecule type" value="Genomic_DNA"/>
</dbReference>
<gene>
    <name evidence="2" type="ORF">SAMN06295909_1733</name>
</gene>
<evidence type="ECO:0000256" key="1">
    <source>
        <dbReference type="SAM" id="MobiDB-lite"/>
    </source>
</evidence>
<comment type="caution">
    <text evidence="2">The sequence shown here is derived from an EMBL/GenBank/DDBJ whole genome shotgun (WGS) entry which is preliminary data.</text>
</comment>
<proteinExistence type="predicted"/>
<keyword evidence="3" id="KW-1185">Reference proteome</keyword>
<evidence type="ECO:0008006" key="4">
    <source>
        <dbReference type="Google" id="ProtNLM"/>
    </source>
</evidence>
<evidence type="ECO:0000313" key="2">
    <source>
        <dbReference type="EMBL" id="SMQ67499.1"/>
    </source>
</evidence>
<sequence length="298" mass="31271">MTGPQQGPVPGPAQFPTTAAQQPVLPEPGWVRALDRLLWVQRPVVVAHIRSIRRMYPNATADQLIRVLERRYLTTVTTTGAAVGATAVVPAIGTATTLALSGVETAGFLEATALFAQSVTEVHGIALADPMRSRALVMTMMLGKAGTDLLRNFGSQAAGKGVPRQAFWGQTITQGLPSMIVGPVADQLRVRFVKHFAASGSAGVIGKALPFGVGAAVGGIGNHMLGRQVVRAARQAFGPAPFVVPLDLEPRMRAVSGRSGLGKIRDQVFRRRKHLAIESGGETAGGEPMGGDGPEQRP</sequence>
<dbReference type="Proteomes" id="UP000194464">
    <property type="component" value="Unassembled WGS sequence"/>
</dbReference>
<reference evidence="2 3" key="1">
    <citation type="submission" date="2017-04" db="EMBL/GenBank/DDBJ databases">
        <authorList>
            <person name="Varghese N."/>
            <person name="Submissions S."/>
        </authorList>
    </citation>
    <scope>NUCLEOTIDE SEQUENCE [LARGE SCALE GENOMIC DNA]</scope>
    <source>
        <strain evidence="2 3">VKM Ac-1784</strain>
    </source>
</reference>
<feature type="region of interest" description="Disordered" evidence="1">
    <location>
        <begin position="277"/>
        <end position="298"/>
    </location>
</feature>
<dbReference type="RefSeq" id="WP_086473631.1">
    <property type="nucleotide sequence ID" value="NZ_FXWJ01000002.1"/>
</dbReference>